<evidence type="ECO:0000313" key="1">
    <source>
        <dbReference type="EMBL" id="RGW54823.1"/>
    </source>
</evidence>
<protein>
    <submittedName>
        <fullName evidence="1">Uncharacterized protein</fullName>
    </submittedName>
</protein>
<reference evidence="4 5" key="1">
    <citation type="submission" date="2018-08" db="EMBL/GenBank/DDBJ databases">
        <title>A genome reference for cultivated species of the human gut microbiota.</title>
        <authorList>
            <person name="Zou Y."/>
            <person name="Xue W."/>
            <person name="Luo G."/>
        </authorList>
    </citation>
    <scope>NUCLEOTIDE SEQUENCE [LARGE SCALE GENOMIC DNA]</scope>
    <source>
        <strain evidence="1 4">AF12-11</strain>
        <strain evidence="3 5">AM37-5</strain>
        <strain evidence="2 6">AM42-8</strain>
    </source>
</reference>
<dbReference type="Proteomes" id="UP000285642">
    <property type="component" value="Unassembled WGS sequence"/>
</dbReference>
<comment type="caution">
    <text evidence="1">The sequence shown here is derived from an EMBL/GenBank/DDBJ whole genome shotgun (WGS) entry which is preliminary data.</text>
</comment>
<accession>A0A395XNC1</accession>
<name>A0A395XNC1_9FIRM</name>
<gene>
    <name evidence="3" type="ORF">DW860_12530</name>
    <name evidence="2" type="ORF">DW924_04275</name>
    <name evidence="1" type="ORF">DWV67_03590</name>
</gene>
<dbReference type="Proteomes" id="UP000284742">
    <property type="component" value="Unassembled WGS sequence"/>
</dbReference>
<evidence type="ECO:0000313" key="4">
    <source>
        <dbReference type="Proteomes" id="UP000266376"/>
    </source>
</evidence>
<dbReference type="EMBL" id="QSHK01000010">
    <property type="protein sequence ID" value="RHC04705.1"/>
    <property type="molecule type" value="Genomic_DNA"/>
</dbReference>
<dbReference type="EMBL" id="QSAJ01000006">
    <property type="protein sequence ID" value="RGW54823.1"/>
    <property type="molecule type" value="Genomic_DNA"/>
</dbReference>
<evidence type="ECO:0000313" key="2">
    <source>
        <dbReference type="EMBL" id="RHA71832.1"/>
    </source>
</evidence>
<dbReference type="EMBL" id="QSFS01000003">
    <property type="protein sequence ID" value="RHA71832.1"/>
    <property type="molecule type" value="Genomic_DNA"/>
</dbReference>
<dbReference type="Proteomes" id="UP000266376">
    <property type="component" value="Unassembled WGS sequence"/>
</dbReference>
<evidence type="ECO:0000313" key="5">
    <source>
        <dbReference type="Proteomes" id="UP000284742"/>
    </source>
</evidence>
<sequence length="67" mass="7862">MKGIRHKGERDFRESLGGAKRQNGFCDITREHPSEILNIFNIRAKVSRDVIFTLQKKLFENDSDERL</sequence>
<proteinExistence type="predicted"/>
<evidence type="ECO:0000313" key="6">
    <source>
        <dbReference type="Proteomes" id="UP000285642"/>
    </source>
</evidence>
<organism evidence="1 4">
    <name type="scientific">Dorea formicigenerans</name>
    <dbReference type="NCBI Taxonomy" id="39486"/>
    <lineage>
        <taxon>Bacteria</taxon>
        <taxon>Bacillati</taxon>
        <taxon>Bacillota</taxon>
        <taxon>Clostridia</taxon>
        <taxon>Lachnospirales</taxon>
        <taxon>Lachnospiraceae</taxon>
        <taxon>Dorea</taxon>
    </lineage>
</organism>
<dbReference type="AlphaFoldDB" id="A0A395XNC1"/>
<evidence type="ECO:0000313" key="3">
    <source>
        <dbReference type="EMBL" id="RHC04705.1"/>
    </source>
</evidence>